<dbReference type="PANTHER" id="PTHR46508:SF1">
    <property type="entry name" value="PHD FINGER FAMILY PROTEIN"/>
    <property type="match status" value="1"/>
</dbReference>
<dbReference type="Gene3D" id="3.30.40.10">
    <property type="entry name" value="Zinc/RING finger domain, C3HC4 (zinc finger)"/>
    <property type="match status" value="2"/>
</dbReference>
<feature type="compositionally biased region" description="Basic and acidic residues" evidence="7">
    <location>
        <begin position="1191"/>
        <end position="1201"/>
    </location>
</feature>
<gene>
    <name evidence="10" type="ORF">BUALT_Bualt13G0063600</name>
</gene>
<name>A0AAV6WQN3_9LAMI</name>
<dbReference type="Proteomes" id="UP000826271">
    <property type="component" value="Unassembled WGS sequence"/>
</dbReference>
<dbReference type="GO" id="GO:0005634">
    <property type="term" value="C:nucleus"/>
    <property type="evidence" value="ECO:0007669"/>
    <property type="project" value="UniProtKB-SubCell"/>
</dbReference>
<dbReference type="Pfam" id="PF21743">
    <property type="entry name" value="PTM_DIR17_Tudor"/>
    <property type="match status" value="1"/>
</dbReference>
<evidence type="ECO:0000256" key="6">
    <source>
        <dbReference type="PROSITE-ProRule" id="PRU00146"/>
    </source>
</evidence>
<evidence type="ECO:0000259" key="9">
    <source>
        <dbReference type="PROSITE" id="PS50827"/>
    </source>
</evidence>
<feature type="region of interest" description="Disordered" evidence="7">
    <location>
        <begin position="870"/>
        <end position="893"/>
    </location>
</feature>
<keyword evidence="3 6" id="KW-0863">Zinc-finger</keyword>
<feature type="compositionally biased region" description="Low complexity" evidence="7">
    <location>
        <begin position="870"/>
        <end position="879"/>
    </location>
</feature>
<dbReference type="GO" id="GO:0008270">
    <property type="term" value="F:zinc ion binding"/>
    <property type="evidence" value="ECO:0007669"/>
    <property type="project" value="UniProtKB-KW"/>
</dbReference>
<dbReference type="InterPro" id="IPR011011">
    <property type="entry name" value="Znf_FYVE_PHD"/>
</dbReference>
<dbReference type="SMART" id="SM00571">
    <property type="entry name" value="DDT"/>
    <property type="match status" value="1"/>
</dbReference>
<accession>A0AAV6WQN3</accession>
<feature type="domain" description="DDT" evidence="9">
    <location>
        <begin position="208"/>
        <end position="268"/>
    </location>
</feature>
<comment type="caution">
    <text evidence="10">The sequence shown here is derived from an EMBL/GenBank/DDBJ whole genome shotgun (WGS) entry which is preliminary data.</text>
</comment>
<feature type="domain" description="PHD-type" evidence="8">
    <location>
        <begin position="433"/>
        <end position="480"/>
    </location>
</feature>
<evidence type="ECO:0000256" key="5">
    <source>
        <dbReference type="ARBA" id="ARBA00023242"/>
    </source>
</evidence>
<dbReference type="InterPro" id="IPR028942">
    <property type="entry name" value="WHIM1_dom"/>
</dbReference>
<dbReference type="PANTHER" id="PTHR46508">
    <property type="entry name" value="PHD FINGER FAMILY PROTEIN"/>
    <property type="match status" value="1"/>
</dbReference>
<dbReference type="Pfam" id="PF02791">
    <property type="entry name" value="DDT"/>
    <property type="match status" value="1"/>
</dbReference>
<evidence type="ECO:0000256" key="2">
    <source>
        <dbReference type="ARBA" id="ARBA00022723"/>
    </source>
</evidence>
<dbReference type="InterPro" id="IPR047365">
    <property type="entry name" value="Tudor_AtPTM-like"/>
</dbReference>
<keyword evidence="4" id="KW-0862">Zinc</keyword>
<keyword evidence="11" id="KW-1185">Reference proteome</keyword>
<dbReference type="InterPro" id="IPR013083">
    <property type="entry name" value="Znf_RING/FYVE/PHD"/>
</dbReference>
<feature type="compositionally biased region" description="Basic residues" evidence="7">
    <location>
        <begin position="880"/>
        <end position="890"/>
    </location>
</feature>
<dbReference type="InterPro" id="IPR019786">
    <property type="entry name" value="Zinc_finger_PHD-type_CS"/>
</dbReference>
<dbReference type="InterPro" id="IPR001965">
    <property type="entry name" value="Znf_PHD"/>
</dbReference>
<dbReference type="PROSITE" id="PS50827">
    <property type="entry name" value="DDT"/>
    <property type="match status" value="1"/>
</dbReference>
<dbReference type="Pfam" id="PF24294">
    <property type="entry name" value="Chromo_PTM"/>
    <property type="match status" value="1"/>
</dbReference>
<comment type="subcellular location">
    <subcellularLocation>
        <location evidence="1">Nucleus</location>
    </subcellularLocation>
</comment>
<dbReference type="InterPro" id="IPR018501">
    <property type="entry name" value="DDT_dom"/>
</dbReference>
<proteinExistence type="predicted"/>
<keyword evidence="2" id="KW-0479">Metal-binding</keyword>
<protein>
    <submittedName>
        <fullName evidence="10">Uncharacterized protein</fullName>
    </submittedName>
</protein>
<evidence type="ECO:0000259" key="8">
    <source>
        <dbReference type="PROSITE" id="PS50016"/>
    </source>
</evidence>
<evidence type="ECO:0000256" key="7">
    <source>
        <dbReference type="SAM" id="MobiDB-lite"/>
    </source>
</evidence>
<dbReference type="PROSITE" id="PS01359">
    <property type="entry name" value="ZF_PHD_1"/>
    <property type="match status" value="1"/>
</dbReference>
<evidence type="ECO:0000256" key="3">
    <source>
        <dbReference type="ARBA" id="ARBA00022771"/>
    </source>
</evidence>
<dbReference type="CDD" id="cd20401">
    <property type="entry name" value="Tudor_AtPTM-like"/>
    <property type="match status" value="1"/>
</dbReference>
<dbReference type="EMBL" id="WHWC01000013">
    <property type="protein sequence ID" value="KAG8371210.1"/>
    <property type="molecule type" value="Genomic_DNA"/>
</dbReference>
<dbReference type="PROSITE" id="PS50016">
    <property type="entry name" value="ZF_PHD_2"/>
    <property type="match status" value="1"/>
</dbReference>
<sequence>MEHVVVAPERRRGRKRKINNVQNVMVAYDGKKKLVETRSLRLVGKYVRKEFEGNGVFLGRIMSYDAGLYRVNYEDGDFEDLESGEVKVVLVEDDDLTGEWFERKENLDGLLLSKDANAKVSKVDNMAEPEKVNCVDSSLLSELTNGDAGANEEVEVRVDGTGDTDADVDSSSDLCEDTNEGDGNLGMELQLVPPPELPPSSGHIGVSQEYVSHLFSVHSFLRSFSVPLFLYPFGLDDFVGALNCSVANTLLDSVHVALMHVLKRHLERLSSDGSELALKCLRCLDWSLLDTLTWPIYLIHYLMVMGYTNGPDWTGFYTHSLERDYNTLSAGKKLIVLQILCDDVLDSEEIRAEIDMREESEVGIDIDTSTVVATTDGPRRVHPRYSKTSACKDIEALRSTIEHCGIKSSHGTHSMRSEAGEPVLNSIDEDGNGDECRLCGMDGFLLCCDGCPSSYHSRCIGLNKMFMPDGSWYCPECKINATEPRILRGTALKGGENFGVDPYGQVFVATCDHLLVLKASINSETCVRYYNRHNIPGVLHTLNSKAEHVITYSKICTAIMQYWELPQDILPFNKMSEVGLQLAKKEGSDECATQLVNLMDKSVPEMTEVDNTGSCVTDTHPDMAASCLINSVQEPVLSNSSDMATKSHRILNSTRQWSDGCLYMGSSFKTTGYINYYLHGDFAASAAANLAILTSEEKGVPDNSLDNRRKVMSASVSLQAKAFSSAAVRFFWPNTEKKLIETRERCSWCFSCKAPVASKRGCLLNAAATNAIKGAMKVLSGVRSLKNGDGRISGIATYIMFMEETLSGLLVGPFLNDTFRKQWRKQVEQATTCSAIKILLLELEENIRTIALSGDWTKLVEGSTQPSTSQIAATAAASTQKRRPGRRGRKPSTTVEVVVDDCKDILTDFTWWRGGTLSKLMFQKGILPCSMIKKAARQGGSKRISGIHYVEGHEAPKISKQFIWRSAVEMSRNTAQLALQVRYLDFYLRWGDLVRPDQTPSDGKGPEAEASAFRNAFICDKKIVEHEIRYCVAFRSQKHLPSRVMKNIIETEQTLDDGQERYWFSETRIPLYLIKEYEEKVEKNKPVVALSKLQRRLLKASRNNIFSSLFWKQDIMVKRSCCSCHQDIFYRNAVKCTACQGFCHEQCTTSSRGHMTNEGEILITCKKCCESQAVIQIETSNEYPPSPLHHQGRDFTNEDTAKKRRKLGSNKKSSTPVGTLEHSSEVKSTNRSAVAKKSNKLHWGLIWRKKNCEDTGIDFRISNILLRGNPSRNFMEPVCRLCYKPYNADLMYIRCETCKHWYHADAVELHESKIMLLVGFKCCKCRRIRSPVCPYLDSDKKKVLEEKIDRKRVAQMENSEADFDSGIISEHQMEERPAYSASGADNPHLVSLSEFDQFARDKSEADYEWNNTAVSSGPRKLPVRRHIKQENDVNLTYQTDSFQVDIFPPFESNVSNSTEKLPVRRHIKRENNFLDSLSPQVQWNDSKENNFDDCITLDYDDCLGPLGYDDMEFEPQTYFSFNELLASDDGGNVASGNGSIENVEIWEGSSGLPDNGTLEISYDEEEPIISVETDIEIAPCKFCCSTEPCPDLSCQNCGIWIHSHCSPWVEAQSSEDGWRCGSCREWR</sequence>
<evidence type="ECO:0000256" key="1">
    <source>
        <dbReference type="ARBA" id="ARBA00004123"/>
    </source>
</evidence>
<organism evidence="10 11">
    <name type="scientific">Buddleja alternifolia</name>
    <dbReference type="NCBI Taxonomy" id="168488"/>
    <lineage>
        <taxon>Eukaryota</taxon>
        <taxon>Viridiplantae</taxon>
        <taxon>Streptophyta</taxon>
        <taxon>Embryophyta</taxon>
        <taxon>Tracheophyta</taxon>
        <taxon>Spermatophyta</taxon>
        <taxon>Magnoliopsida</taxon>
        <taxon>eudicotyledons</taxon>
        <taxon>Gunneridae</taxon>
        <taxon>Pentapetalae</taxon>
        <taxon>asterids</taxon>
        <taxon>lamiids</taxon>
        <taxon>Lamiales</taxon>
        <taxon>Scrophulariaceae</taxon>
        <taxon>Buddlejeae</taxon>
        <taxon>Buddleja</taxon>
    </lineage>
</organism>
<evidence type="ECO:0000313" key="11">
    <source>
        <dbReference type="Proteomes" id="UP000826271"/>
    </source>
</evidence>
<dbReference type="InterPro" id="IPR056618">
    <property type="entry name" value="Chromo_PTM"/>
</dbReference>
<dbReference type="SMART" id="SM00249">
    <property type="entry name" value="PHD"/>
    <property type="match status" value="3"/>
</dbReference>
<dbReference type="SUPFAM" id="SSF57903">
    <property type="entry name" value="FYVE/PHD zinc finger"/>
    <property type="match status" value="2"/>
</dbReference>
<dbReference type="GO" id="GO:0000785">
    <property type="term" value="C:chromatin"/>
    <property type="evidence" value="ECO:0007669"/>
    <property type="project" value="UniProtKB-ARBA"/>
</dbReference>
<feature type="compositionally biased region" description="Acidic residues" evidence="7">
    <location>
        <begin position="162"/>
        <end position="177"/>
    </location>
</feature>
<dbReference type="InterPro" id="IPR019787">
    <property type="entry name" value="Znf_PHD-finger"/>
</dbReference>
<evidence type="ECO:0000313" key="10">
    <source>
        <dbReference type="EMBL" id="KAG8371210.1"/>
    </source>
</evidence>
<feature type="region of interest" description="Disordered" evidence="7">
    <location>
        <begin position="158"/>
        <end position="177"/>
    </location>
</feature>
<dbReference type="Pfam" id="PF00628">
    <property type="entry name" value="PHD"/>
    <property type="match status" value="1"/>
</dbReference>
<dbReference type="Pfam" id="PF15612">
    <property type="entry name" value="WHIM1"/>
    <property type="match status" value="1"/>
</dbReference>
<evidence type="ECO:0000256" key="4">
    <source>
        <dbReference type="ARBA" id="ARBA00022833"/>
    </source>
</evidence>
<feature type="region of interest" description="Disordered" evidence="7">
    <location>
        <begin position="1180"/>
        <end position="1231"/>
    </location>
</feature>
<keyword evidence="5" id="KW-0539">Nucleus</keyword>
<reference evidence="10" key="1">
    <citation type="submission" date="2019-10" db="EMBL/GenBank/DDBJ databases">
        <authorList>
            <person name="Zhang R."/>
            <person name="Pan Y."/>
            <person name="Wang J."/>
            <person name="Ma R."/>
            <person name="Yu S."/>
        </authorList>
    </citation>
    <scope>NUCLEOTIDE SEQUENCE</scope>
    <source>
        <strain evidence="10">LA-IB0</strain>
        <tissue evidence="10">Leaf</tissue>
    </source>
</reference>
<dbReference type="CDD" id="cd15489">
    <property type="entry name" value="PHD_SF"/>
    <property type="match status" value="1"/>
</dbReference>